<protein>
    <submittedName>
        <fullName evidence="1">Stimulator of chondrosis 1</fullName>
    </submittedName>
</protein>
<dbReference type="AlphaFoldDB" id="A0A8C4JFU0"/>
<dbReference type="Ensembl" id="ENSDNVT00000010665.1">
    <property type="protein sequence ID" value="ENSDNVP00000008844.1"/>
    <property type="gene ID" value="ENSDNVG00000006295.1"/>
</dbReference>
<reference evidence="1" key="2">
    <citation type="submission" date="2025-09" db="UniProtKB">
        <authorList>
            <consortium name="Ensembl"/>
        </authorList>
    </citation>
    <scope>IDENTIFICATION</scope>
</reference>
<proteinExistence type="predicted"/>
<dbReference type="InterPro" id="IPR028063">
    <property type="entry name" value="SCRG1"/>
</dbReference>
<organism evidence="1 2">
    <name type="scientific">Dromaius novaehollandiae</name>
    <name type="common">Emu</name>
    <dbReference type="NCBI Taxonomy" id="8790"/>
    <lineage>
        <taxon>Eukaryota</taxon>
        <taxon>Metazoa</taxon>
        <taxon>Chordata</taxon>
        <taxon>Craniata</taxon>
        <taxon>Vertebrata</taxon>
        <taxon>Euteleostomi</taxon>
        <taxon>Archelosauria</taxon>
        <taxon>Archosauria</taxon>
        <taxon>Dinosauria</taxon>
        <taxon>Saurischia</taxon>
        <taxon>Theropoda</taxon>
        <taxon>Coelurosauria</taxon>
        <taxon>Aves</taxon>
        <taxon>Palaeognathae</taxon>
        <taxon>Casuariiformes</taxon>
        <taxon>Dromaiidae</taxon>
        <taxon>Dromaius</taxon>
    </lineage>
</organism>
<dbReference type="Pfam" id="PF15224">
    <property type="entry name" value="SCRG1"/>
    <property type="match status" value="1"/>
</dbReference>
<evidence type="ECO:0000313" key="1">
    <source>
        <dbReference type="Ensembl" id="ENSDNVP00000008844.1"/>
    </source>
</evidence>
<accession>A0A8C4JFU0</accession>
<evidence type="ECO:0000313" key="2">
    <source>
        <dbReference type="Proteomes" id="UP000694423"/>
    </source>
</evidence>
<dbReference type="PANTHER" id="PTHR17463">
    <property type="entry name" value="SCRAPIE-RESPONSIVE PROTEIN 1 SCRG1"/>
    <property type="match status" value="1"/>
</dbReference>
<sequence>PPLLGFKPYSDETPSHESWVDSSFPTRKVQFFFFFFPLSRLAVSERGSSCSPSSGPSLEEGACQSQAEVRAHKEVFVQHLPSALPLLISSSPSSPWAPLERYSCQESERERSRRESTTATGSFAKMKMVSALWLLSVLLGTHTVPSPHLSCYKRALRDHSCHSIPKGVANLRRIDQSLQDHFWEGKGCEIICYCNFNELLCCPKDIFFGPKISFVIPCNSQ</sequence>
<dbReference type="Proteomes" id="UP000694423">
    <property type="component" value="Unplaced"/>
</dbReference>
<keyword evidence="2" id="KW-1185">Reference proteome</keyword>
<reference evidence="1" key="1">
    <citation type="submission" date="2025-08" db="UniProtKB">
        <authorList>
            <consortium name="Ensembl"/>
        </authorList>
    </citation>
    <scope>IDENTIFICATION</scope>
</reference>
<dbReference type="GO" id="GO:0044306">
    <property type="term" value="C:neuron projection terminus"/>
    <property type="evidence" value="ECO:0007669"/>
    <property type="project" value="TreeGrafter"/>
</dbReference>
<dbReference type="GO" id="GO:0005794">
    <property type="term" value="C:Golgi apparatus"/>
    <property type="evidence" value="ECO:0007669"/>
    <property type="project" value="TreeGrafter"/>
</dbReference>
<dbReference type="PANTHER" id="PTHR17463:SF0">
    <property type="entry name" value="SCRAPIE-RESPONSIVE PROTEIN 1"/>
    <property type="match status" value="1"/>
</dbReference>
<name>A0A8C4JFU0_DRONO</name>